<protein>
    <recommendedName>
        <fullName evidence="1">STAS domain-containing protein</fullName>
    </recommendedName>
</protein>
<feature type="domain" description="STAS" evidence="1">
    <location>
        <begin position="16"/>
        <end position="102"/>
    </location>
</feature>
<dbReference type="Gene3D" id="3.30.750.24">
    <property type="entry name" value="STAS domain"/>
    <property type="match status" value="1"/>
</dbReference>
<dbReference type="PROSITE" id="PS50801">
    <property type="entry name" value="STAS"/>
    <property type="match status" value="1"/>
</dbReference>
<evidence type="ECO:0000259" key="1">
    <source>
        <dbReference type="PROSITE" id="PS50801"/>
    </source>
</evidence>
<dbReference type="PANTHER" id="PTHR33495:SF15">
    <property type="entry name" value="STAS DOMAIN-CONTAINING PROTEIN"/>
    <property type="match status" value="1"/>
</dbReference>
<name>A0A3B1AD33_9ZZZZ</name>
<proteinExistence type="predicted"/>
<gene>
    <name evidence="2" type="ORF">MNBD_GAMMA20-509</name>
</gene>
<dbReference type="Pfam" id="PF01740">
    <property type="entry name" value="STAS"/>
    <property type="match status" value="1"/>
</dbReference>
<dbReference type="AlphaFoldDB" id="A0A3B1AD33"/>
<dbReference type="EMBL" id="UOFU01000349">
    <property type="protein sequence ID" value="VAX03779.1"/>
    <property type="molecule type" value="Genomic_DNA"/>
</dbReference>
<evidence type="ECO:0000313" key="2">
    <source>
        <dbReference type="EMBL" id="VAX03779.1"/>
    </source>
</evidence>
<dbReference type="InterPro" id="IPR002645">
    <property type="entry name" value="STAS_dom"/>
</dbReference>
<dbReference type="InterPro" id="IPR036513">
    <property type="entry name" value="STAS_dom_sf"/>
</dbReference>
<dbReference type="CDD" id="cd07043">
    <property type="entry name" value="STAS_anti-anti-sigma_factors"/>
    <property type="match status" value="1"/>
</dbReference>
<dbReference type="GO" id="GO:0043856">
    <property type="term" value="F:anti-sigma factor antagonist activity"/>
    <property type="evidence" value="ECO:0007669"/>
    <property type="project" value="TreeGrafter"/>
</dbReference>
<dbReference type="PANTHER" id="PTHR33495">
    <property type="entry name" value="ANTI-SIGMA FACTOR ANTAGONIST TM_1081-RELATED-RELATED"/>
    <property type="match status" value="1"/>
</dbReference>
<dbReference type="SUPFAM" id="SSF52091">
    <property type="entry name" value="SpoIIaa-like"/>
    <property type="match status" value="1"/>
</dbReference>
<accession>A0A3B1AD33</accession>
<organism evidence="2">
    <name type="scientific">hydrothermal vent metagenome</name>
    <dbReference type="NCBI Taxonomy" id="652676"/>
    <lineage>
        <taxon>unclassified sequences</taxon>
        <taxon>metagenomes</taxon>
        <taxon>ecological metagenomes</taxon>
    </lineage>
</organism>
<sequence>MPVTSTVSANGKDITIKITGRFDFAVQNEFRDCYHGIDPDDGASFTIDMNKASYMDSSALGMLLMMREHLGGNSANITISNSSADISNILTVANFQSLFKIA</sequence>
<reference evidence="2" key="1">
    <citation type="submission" date="2018-06" db="EMBL/GenBank/DDBJ databases">
        <authorList>
            <person name="Zhirakovskaya E."/>
        </authorList>
    </citation>
    <scope>NUCLEOTIDE SEQUENCE</scope>
</reference>